<evidence type="ECO:0000313" key="4">
    <source>
        <dbReference type="Proteomes" id="UP000649604"/>
    </source>
</evidence>
<comment type="similarity">
    <text evidence="1 2">Belongs to the UPF0178 family.</text>
</comment>
<dbReference type="InterPro" id="IPR003791">
    <property type="entry name" value="UPF0178"/>
</dbReference>
<dbReference type="EMBL" id="WJJP01000119">
    <property type="protein sequence ID" value="MBD3323710.1"/>
    <property type="molecule type" value="Genomic_DNA"/>
</dbReference>
<protein>
    <recommendedName>
        <fullName evidence="2">UPF0178 protein GF339_03940</fullName>
    </recommendedName>
</protein>
<evidence type="ECO:0000313" key="3">
    <source>
        <dbReference type="EMBL" id="MBD3323710.1"/>
    </source>
</evidence>
<dbReference type="PANTHER" id="PTHR35146">
    <property type="entry name" value="UPF0178 PROTEIN YAII"/>
    <property type="match status" value="1"/>
</dbReference>
<evidence type="ECO:0000256" key="1">
    <source>
        <dbReference type="ARBA" id="ARBA00008522"/>
    </source>
</evidence>
<evidence type="ECO:0000256" key="2">
    <source>
        <dbReference type="HAMAP-Rule" id="MF_00489"/>
    </source>
</evidence>
<name>A0A9D5JTB0_9BACT</name>
<reference evidence="3" key="1">
    <citation type="submission" date="2019-11" db="EMBL/GenBank/DDBJ databases">
        <title>Microbial mats filling the niche in hypersaline microbial mats.</title>
        <authorList>
            <person name="Wong H.L."/>
            <person name="Macleod F.I."/>
            <person name="White R.A. III"/>
            <person name="Burns B.P."/>
        </authorList>
    </citation>
    <scope>NUCLEOTIDE SEQUENCE</scope>
    <source>
        <strain evidence="3">Rbin_158</strain>
    </source>
</reference>
<gene>
    <name evidence="3" type="ORF">GF339_03940</name>
</gene>
<proteinExistence type="inferred from homology"/>
<comment type="caution">
    <text evidence="3">The sequence shown here is derived from an EMBL/GenBank/DDBJ whole genome shotgun (WGS) entry which is preliminary data.</text>
</comment>
<organism evidence="3 4">
    <name type="scientific">candidate division KSB3 bacterium</name>
    <dbReference type="NCBI Taxonomy" id="2044937"/>
    <lineage>
        <taxon>Bacteria</taxon>
        <taxon>candidate division KSB3</taxon>
    </lineage>
</organism>
<dbReference type="PANTHER" id="PTHR35146:SF1">
    <property type="entry name" value="UPF0178 PROTEIN YAII"/>
    <property type="match status" value="1"/>
</dbReference>
<dbReference type="Proteomes" id="UP000649604">
    <property type="component" value="Unassembled WGS sequence"/>
</dbReference>
<sequence>MKIFVDGDSCPVKETIVAIAAEKQVAVVFVVSTSGYFDRGWNVQTVMVDSAPQAADIAIINRLEAGDIVVTQDYGLALLVLGKRGKAISPRGRRYTDDNIDRLLQQRQMHAEARKAGARLKGPRKRSGQDTARFSQNFRRLLDECLHHNSEEIPE</sequence>
<dbReference type="Pfam" id="PF02639">
    <property type="entry name" value="DUF188"/>
    <property type="match status" value="1"/>
</dbReference>
<accession>A0A9D5JTB0</accession>
<dbReference type="AlphaFoldDB" id="A0A9D5JTB0"/>
<dbReference type="HAMAP" id="MF_00489">
    <property type="entry name" value="UPF0178"/>
    <property type="match status" value="1"/>
</dbReference>
<dbReference type="NCBIfam" id="NF001095">
    <property type="entry name" value="PRK00124.1"/>
    <property type="match status" value="1"/>
</dbReference>